<dbReference type="PANTHER" id="PTHR47406:SF2">
    <property type="entry name" value="ALPHA GLUCURONIDASE N-TERMINAL DOMAIN-CONTAINING PROTEIN"/>
    <property type="match status" value="1"/>
</dbReference>
<dbReference type="Proteomes" id="UP000002508">
    <property type="component" value="Chromosome"/>
</dbReference>
<keyword evidence="1" id="KW-0378">Hydrolase</keyword>
<evidence type="ECO:0000313" key="2">
    <source>
        <dbReference type="EMBL" id="ACL25733.1"/>
    </source>
</evidence>
<evidence type="ECO:0000313" key="3">
    <source>
        <dbReference type="Proteomes" id="UP000002508"/>
    </source>
</evidence>
<organism evidence="2 3">
    <name type="scientific">Chloroflexus aggregans (strain MD-66 / DSM 9485)</name>
    <dbReference type="NCBI Taxonomy" id="326427"/>
    <lineage>
        <taxon>Bacteria</taxon>
        <taxon>Bacillati</taxon>
        <taxon>Chloroflexota</taxon>
        <taxon>Chloroflexia</taxon>
        <taxon>Chloroflexales</taxon>
        <taxon>Chloroflexineae</taxon>
        <taxon>Chloroflexaceae</taxon>
        <taxon>Chloroflexus</taxon>
    </lineage>
</organism>
<accession>B8G600</accession>
<keyword evidence="3" id="KW-1185">Reference proteome</keyword>
<dbReference type="InterPro" id="IPR032287">
    <property type="entry name" value="DUF4838"/>
</dbReference>
<dbReference type="PANTHER" id="PTHR47406">
    <property type="entry name" value="COAGULATION FACTOR 5/8 TYPE, C-TERMINAL"/>
    <property type="match status" value="1"/>
</dbReference>
<evidence type="ECO:0000256" key="1">
    <source>
        <dbReference type="ARBA" id="ARBA00022801"/>
    </source>
</evidence>
<dbReference type="eggNOG" id="ENOG502ZBIN">
    <property type="taxonomic scope" value="Bacteria"/>
</dbReference>
<evidence type="ECO:0008006" key="4">
    <source>
        <dbReference type="Google" id="ProtNLM"/>
    </source>
</evidence>
<protein>
    <recommendedName>
        <fullName evidence="4">DUF4838 domain-containing protein</fullName>
    </recommendedName>
</protein>
<dbReference type="HOGENOM" id="CLU_416096_0_0_0"/>
<proteinExistence type="predicted"/>
<reference evidence="2" key="1">
    <citation type="submission" date="2008-12" db="EMBL/GenBank/DDBJ databases">
        <title>Complete sequence of Chloroflexus aggregans DSM 9485.</title>
        <authorList>
            <consortium name="US DOE Joint Genome Institute"/>
            <person name="Lucas S."/>
            <person name="Copeland A."/>
            <person name="Lapidus A."/>
            <person name="Glavina del Rio T."/>
            <person name="Dalin E."/>
            <person name="Tice H."/>
            <person name="Pitluck S."/>
            <person name="Foster B."/>
            <person name="Larimer F."/>
            <person name="Land M."/>
            <person name="Hauser L."/>
            <person name="Kyrpides N."/>
            <person name="Mikhailova N."/>
            <person name="Bryant D."/>
            <person name="Richardson P."/>
        </authorList>
    </citation>
    <scope>NUCLEOTIDE SEQUENCE</scope>
    <source>
        <strain evidence="2">DSM 9485</strain>
    </source>
</reference>
<dbReference type="SUPFAM" id="SSF55545">
    <property type="entry name" value="beta-N-acetylhexosaminidase-like domain"/>
    <property type="match status" value="1"/>
</dbReference>
<dbReference type="KEGG" id="cag:Cagg_2871"/>
<dbReference type="Pfam" id="PF16126">
    <property type="entry name" value="DUF4838"/>
    <property type="match status" value="1"/>
</dbReference>
<sequence>MQLILIQLNWDTVCLERDCYNIADINSVEGLCSSERAGHRLHLQRTEDMDHHLTSRWVIELTSEHPTAQLAAQELRRAIQRMGGPALNITGYADDRRLALRHGSDGDGFVRIADEHGLTLIGEGPRGLLYAVYHLLETLGWRWVGPGPADEYVPHPSTITFPTTTVAEQPAFARRGLVIGHDLFLTQGEAWIEWAARVRLNTIFIHTIADHGMPLGACRQRTWQSYRNRLWPLMHTRGLRLEIGGHHLTAAIPRRLFRQQPDLFRYDGRRRVANGNPCPTNSATQNLVYAWAKQWFRAEPAAAVYHLWPDDRLAGGWCACPQCAGLSPADQSLLLVNVMAKALAETNPHARLAYLAYHDTFAPPQQMTPAANVELLIAPRRRSYAVGIGDSKHPINGPLADAITALRTTFPAGAGVFEYYLDGILFKSTLPPLGEIIAADLRAYHKWRLDGVYVLLTGDRPWLAPGPNPYSFAALAWNPQHDPIVLRREYAAVRAPTTATLLDCAYAELTTAWQRTLNITPAEVQRQQLGLTRDPITQPPRDLLDGYDAPPPHCEQRLVALHDALDTLHAGETALAAARRSAHAEQAALAGDIAEWTASALVLRYFAARQEAAVVQARRAPPARQRQAIVTARATYAELLDWATRYVPHSARAGHRLLRAIFALHLDHLESRIAPPWRRLYLRWQRLGELVRLLAQLWWDWHTKP</sequence>
<name>B8G600_CHLAD</name>
<dbReference type="Gene3D" id="3.30.379.10">
    <property type="entry name" value="Chitobiase/beta-hexosaminidase domain 2-like"/>
    <property type="match status" value="1"/>
</dbReference>
<dbReference type="GO" id="GO:0016787">
    <property type="term" value="F:hydrolase activity"/>
    <property type="evidence" value="ECO:0007669"/>
    <property type="project" value="UniProtKB-KW"/>
</dbReference>
<dbReference type="InterPro" id="IPR029018">
    <property type="entry name" value="Hex-like_dom2"/>
</dbReference>
<gene>
    <name evidence="2" type="ordered locus">Cagg_2871</name>
</gene>
<dbReference type="AlphaFoldDB" id="B8G600"/>
<dbReference type="GO" id="GO:0005975">
    <property type="term" value="P:carbohydrate metabolic process"/>
    <property type="evidence" value="ECO:0007669"/>
    <property type="project" value="UniProtKB-ARBA"/>
</dbReference>
<dbReference type="EMBL" id="CP001337">
    <property type="protein sequence ID" value="ACL25733.1"/>
    <property type="molecule type" value="Genomic_DNA"/>
</dbReference>
<dbReference type="STRING" id="326427.Cagg_2871"/>